<dbReference type="PROSITE" id="PS51387">
    <property type="entry name" value="FAD_PCMH"/>
    <property type="match status" value="1"/>
</dbReference>
<dbReference type="GO" id="GO:0005576">
    <property type="term" value="C:extracellular region"/>
    <property type="evidence" value="ECO:0007669"/>
    <property type="project" value="InterPro"/>
</dbReference>
<evidence type="ECO:0000313" key="12">
    <source>
        <dbReference type="Proteomes" id="UP001307849"/>
    </source>
</evidence>
<dbReference type="EMBL" id="JAVHJM010000005">
    <property type="protein sequence ID" value="KAK6514425.1"/>
    <property type="molecule type" value="Genomic_DNA"/>
</dbReference>
<dbReference type="InterPro" id="IPR036318">
    <property type="entry name" value="FAD-bd_PCMH-like_sf"/>
</dbReference>
<evidence type="ECO:0000256" key="3">
    <source>
        <dbReference type="ARBA" id="ARBA00022630"/>
    </source>
</evidence>
<feature type="chain" id="PRO_5042946104" evidence="8">
    <location>
        <begin position="19"/>
        <end position="599"/>
    </location>
</feature>
<comment type="cofactor">
    <cofactor evidence="1">
        <name>FAD</name>
        <dbReference type="ChEBI" id="CHEBI:57692"/>
    </cofactor>
</comment>
<reference evidence="11 12" key="1">
    <citation type="submission" date="2019-10" db="EMBL/GenBank/DDBJ databases">
        <authorList>
            <person name="Palmer J.M."/>
        </authorList>
    </citation>
    <scope>NUCLEOTIDE SEQUENCE [LARGE SCALE GENOMIC DNA]</scope>
    <source>
        <strain evidence="11 12">TWF506</strain>
    </source>
</reference>
<dbReference type="PANTHER" id="PTHR42973:SF39">
    <property type="entry name" value="FAD-BINDING PCMH-TYPE DOMAIN-CONTAINING PROTEIN"/>
    <property type="match status" value="1"/>
</dbReference>
<dbReference type="InterPro" id="IPR035971">
    <property type="entry name" value="CBD_sf"/>
</dbReference>
<comment type="similarity">
    <text evidence="2">Belongs to the oxygen-dependent FAD-linked oxidoreductase family.</text>
</comment>
<dbReference type="Pfam" id="PF01565">
    <property type="entry name" value="FAD_binding_4"/>
    <property type="match status" value="1"/>
</dbReference>
<dbReference type="InterPro" id="IPR000254">
    <property type="entry name" value="CBD"/>
</dbReference>
<evidence type="ECO:0000256" key="2">
    <source>
        <dbReference type="ARBA" id="ARBA00005466"/>
    </source>
</evidence>
<evidence type="ECO:0000313" key="11">
    <source>
        <dbReference type="EMBL" id="KAK6514425.1"/>
    </source>
</evidence>
<dbReference type="GO" id="GO:0030248">
    <property type="term" value="F:cellulose binding"/>
    <property type="evidence" value="ECO:0007669"/>
    <property type="project" value="InterPro"/>
</dbReference>
<feature type="signal peptide" evidence="8">
    <location>
        <begin position="1"/>
        <end position="18"/>
    </location>
</feature>
<dbReference type="SUPFAM" id="SSF57180">
    <property type="entry name" value="Cellulose-binding domain"/>
    <property type="match status" value="1"/>
</dbReference>
<evidence type="ECO:0000256" key="8">
    <source>
        <dbReference type="SAM" id="SignalP"/>
    </source>
</evidence>
<dbReference type="PANTHER" id="PTHR42973">
    <property type="entry name" value="BINDING OXIDOREDUCTASE, PUTATIVE (AFU_ORTHOLOGUE AFUA_1G17690)-RELATED"/>
    <property type="match status" value="1"/>
</dbReference>
<dbReference type="Pfam" id="PF00734">
    <property type="entry name" value="CBM_1"/>
    <property type="match status" value="1"/>
</dbReference>
<dbReference type="GO" id="GO:0071949">
    <property type="term" value="F:FAD binding"/>
    <property type="evidence" value="ECO:0007669"/>
    <property type="project" value="InterPro"/>
</dbReference>
<evidence type="ECO:0000256" key="5">
    <source>
        <dbReference type="ARBA" id="ARBA00022827"/>
    </source>
</evidence>
<keyword evidence="12" id="KW-1185">Reference proteome</keyword>
<evidence type="ECO:0000259" key="10">
    <source>
        <dbReference type="PROSITE" id="PS51387"/>
    </source>
</evidence>
<dbReference type="InterPro" id="IPR050416">
    <property type="entry name" value="FAD-linked_Oxidoreductase"/>
</dbReference>
<feature type="domain" description="FAD-binding PCMH-type" evidence="10">
    <location>
        <begin position="164"/>
        <end position="337"/>
    </location>
</feature>
<proteinExistence type="inferred from homology"/>
<comment type="caution">
    <text evidence="11">The sequence shown here is derived from an EMBL/GenBank/DDBJ whole genome shotgun (WGS) entry which is preliminary data.</text>
</comment>
<dbReference type="Gene3D" id="3.30.465.10">
    <property type="match status" value="1"/>
</dbReference>
<dbReference type="GO" id="GO:0005975">
    <property type="term" value="P:carbohydrate metabolic process"/>
    <property type="evidence" value="ECO:0007669"/>
    <property type="project" value="InterPro"/>
</dbReference>
<keyword evidence="4 8" id="KW-0732">Signal</keyword>
<feature type="domain" description="CBM1" evidence="9">
    <location>
        <begin position="19"/>
        <end position="55"/>
    </location>
</feature>
<dbReference type="PROSITE" id="PS51164">
    <property type="entry name" value="CBM1_2"/>
    <property type="match status" value="1"/>
</dbReference>
<dbReference type="InterPro" id="IPR006094">
    <property type="entry name" value="Oxid_FAD_bind_N"/>
</dbReference>
<dbReference type="SUPFAM" id="SSF56176">
    <property type="entry name" value="FAD-binding/transporter-associated domain-like"/>
    <property type="match status" value="1"/>
</dbReference>
<organism evidence="11 12">
    <name type="scientific">Arthrobotrys conoides</name>
    <dbReference type="NCBI Taxonomy" id="74498"/>
    <lineage>
        <taxon>Eukaryota</taxon>
        <taxon>Fungi</taxon>
        <taxon>Dikarya</taxon>
        <taxon>Ascomycota</taxon>
        <taxon>Pezizomycotina</taxon>
        <taxon>Orbiliomycetes</taxon>
        <taxon>Orbiliales</taxon>
        <taxon>Orbiliaceae</taxon>
        <taxon>Arthrobotrys</taxon>
    </lineage>
</organism>
<dbReference type="GO" id="GO:0016491">
    <property type="term" value="F:oxidoreductase activity"/>
    <property type="evidence" value="ECO:0007669"/>
    <property type="project" value="UniProtKB-KW"/>
</dbReference>
<evidence type="ECO:0000256" key="4">
    <source>
        <dbReference type="ARBA" id="ARBA00022729"/>
    </source>
</evidence>
<feature type="region of interest" description="Disordered" evidence="7">
    <location>
        <begin position="60"/>
        <end position="126"/>
    </location>
</feature>
<protein>
    <submittedName>
        <fullName evidence="11">Uncharacterized protein</fullName>
    </submittedName>
</protein>
<gene>
    <name evidence="11" type="ORF">TWF506_008818</name>
</gene>
<dbReference type="InterPro" id="IPR012951">
    <property type="entry name" value="BBE"/>
</dbReference>
<sequence>MGLTCAFWVALAASAVQAQTQSLWGQCGGIGYTGATQCANGSACTSLNAYYAQCVPASSTTTTRTTTPATTPSTTPSTTPATTTRSTTPSTTPITTTSSIRTTTSSSFITTTSSRTTTSSSRTTTATTLPTGTITDCLTSNNVPQYLPGSNNFNFEAKGFNLRIPFTPVAVAMPTTIPQVQAAVNCGARYRLKVSAKAGGHSYANHGIGGENGHLMINLKYINSVVLDTTTNIATVGPGARLGNVALGLYNQGKRAISHGTCPGVGVGGHVLHGGYGYSSHTRGLALDWLIEAQVVLADGSLVTTSSTQNPDLFWAIKGAGGSFGIVVSMKFDTFPAPESNIVYSYSFSWTQAQGRASLEALQAYANSTQFPRELNLRFWVGVFNTQILGVYYGSRTDFDTAIAPLLSKLGTPSSSSISVMNWLDTLNNYAYATMSPPLDYDVHETFFAKSLMTTQLSPAAMDAFVSYWFTASKPSRSWYMMIDVHGGPTSAISNITGEAGGSYAHRAAVFKYQFYDSVFGGGTYPSNGFDFLNGWVNSVTSVSPANTWSMYINYADTSLSVNDYGNFYWRANYPRLRSIKTTYDPNDLFHNPQVVQPA</sequence>
<dbReference type="InterPro" id="IPR016169">
    <property type="entry name" value="FAD-bd_PCMH_sub2"/>
</dbReference>
<dbReference type="Pfam" id="PF08031">
    <property type="entry name" value="BBE"/>
    <property type="match status" value="1"/>
</dbReference>
<accession>A0AAN8PGK9</accession>
<keyword evidence="5" id="KW-0274">FAD</keyword>
<name>A0AAN8PGK9_9PEZI</name>
<keyword evidence="6" id="KW-0560">Oxidoreductase</keyword>
<dbReference type="AlphaFoldDB" id="A0AAN8PGK9"/>
<dbReference type="Proteomes" id="UP001307849">
    <property type="component" value="Unassembled WGS sequence"/>
</dbReference>
<dbReference type="Gene3D" id="3.40.462.20">
    <property type="match status" value="1"/>
</dbReference>
<keyword evidence="3" id="KW-0285">Flavoprotein</keyword>
<dbReference type="PROSITE" id="PS00562">
    <property type="entry name" value="CBM1_1"/>
    <property type="match status" value="1"/>
</dbReference>
<evidence type="ECO:0000256" key="6">
    <source>
        <dbReference type="ARBA" id="ARBA00023002"/>
    </source>
</evidence>
<evidence type="ECO:0000256" key="1">
    <source>
        <dbReference type="ARBA" id="ARBA00001974"/>
    </source>
</evidence>
<evidence type="ECO:0000259" key="9">
    <source>
        <dbReference type="PROSITE" id="PS51164"/>
    </source>
</evidence>
<dbReference type="InterPro" id="IPR016166">
    <property type="entry name" value="FAD-bd_PCMH"/>
</dbReference>
<evidence type="ECO:0000256" key="7">
    <source>
        <dbReference type="SAM" id="MobiDB-lite"/>
    </source>
</evidence>
<dbReference type="SMART" id="SM00236">
    <property type="entry name" value="fCBD"/>
    <property type="match status" value="1"/>
</dbReference>